<sequence>MKTGKSNGESNPCSGYATHWKRERTTVKEAIASESGF</sequence>
<reference evidence="2" key="1">
    <citation type="submission" date="2014-11" db="EMBL/GenBank/DDBJ databases">
        <authorList>
            <person name="Amaro Gonzalez C."/>
        </authorList>
    </citation>
    <scope>NUCLEOTIDE SEQUENCE</scope>
</reference>
<accession>A0A0E9UQY2</accession>
<organism evidence="2">
    <name type="scientific">Anguilla anguilla</name>
    <name type="common">European freshwater eel</name>
    <name type="synonym">Muraena anguilla</name>
    <dbReference type="NCBI Taxonomy" id="7936"/>
    <lineage>
        <taxon>Eukaryota</taxon>
        <taxon>Metazoa</taxon>
        <taxon>Chordata</taxon>
        <taxon>Craniata</taxon>
        <taxon>Vertebrata</taxon>
        <taxon>Euteleostomi</taxon>
        <taxon>Actinopterygii</taxon>
        <taxon>Neopterygii</taxon>
        <taxon>Teleostei</taxon>
        <taxon>Anguilliformes</taxon>
        <taxon>Anguillidae</taxon>
        <taxon>Anguilla</taxon>
    </lineage>
</organism>
<evidence type="ECO:0000313" key="2">
    <source>
        <dbReference type="EMBL" id="JAH67353.1"/>
    </source>
</evidence>
<feature type="region of interest" description="Disordered" evidence="1">
    <location>
        <begin position="1"/>
        <end position="22"/>
    </location>
</feature>
<proteinExistence type="predicted"/>
<name>A0A0E9UQY2_ANGAN</name>
<dbReference type="EMBL" id="GBXM01041224">
    <property type="protein sequence ID" value="JAH67353.1"/>
    <property type="molecule type" value="Transcribed_RNA"/>
</dbReference>
<evidence type="ECO:0000256" key="1">
    <source>
        <dbReference type="SAM" id="MobiDB-lite"/>
    </source>
</evidence>
<protein>
    <submittedName>
        <fullName evidence="2">Uncharacterized protein</fullName>
    </submittedName>
</protein>
<feature type="compositionally biased region" description="Polar residues" evidence="1">
    <location>
        <begin position="1"/>
        <end position="13"/>
    </location>
</feature>
<dbReference type="AlphaFoldDB" id="A0A0E9UQY2"/>
<reference evidence="2" key="2">
    <citation type="journal article" date="2015" name="Fish Shellfish Immunol.">
        <title>Early steps in the European eel (Anguilla anguilla)-Vibrio vulnificus interaction in the gills: Role of the RtxA13 toxin.</title>
        <authorList>
            <person name="Callol A."/>
            <person name="Pajuelo D."/>
            <person name="Ebbesson L."/>
            <person name="Teles M."/>
            <person name="MacKenzie S."/>
            <person name="Amaro C."/>
        </authorList>
    </citation>
    <scope>NUCLEOTIDE SEQUENCE</scope>
</reference>